<dbReference type="Proteomes" id="UP000257109">
    <property type="component" value="Unassembled WGS sequence"/>
</dbReference>
<name>A0A371HRT8_MUCPR</name>
<sequence length="86" mass="9977">MSNDNGLQEIQGDLYNCIMEETTLVFPSQDVMLNWTRDIAIENRFILVILRSITNTRHKKGKMFVTNSKKCKCPFRPRGKASKKVK</sequence>
<protein>
    <submittedName>
        <fullName evidence="1">Uncharacterized protein</fullName>
    </submittedName>
</protein>
<keyword evidence="2" id="KW-1185">Reference proteome</keyword>
<dbReference type="EMBL" id="QJKJ01001869">
    <property type="protein sequence ID" value="RDY05489.1"/>
    <property type="molecule type" value="Genomic_DNA"/>
</dbReference>
<evidence type="ECO:0000313" key="1">
    <source>
        <dbReference type="EMBL" id="RDY05489.1"/>
    </source>
</evidence>
<gene>
    <name evidence="1" type="ORF">CR513_10677</name>
</gene>
<reference evidence="1" key="1">
    <citation type="submission" date="2018-05" db="EMBL/GenBank/DDBJ databases">
        <title>Draft genome of Mucuna pruriens seed.</title>
        <authorList>
            <person name="Nnadi N.E."/>
            <person name="Vos R."/>
            <person name="Hasami M.H."/>
            <person name="Devisetty U.K."/>
            <person name="Aguiy J.C."/>
        </authorList>
    </citation>
    <scope>NUCLEOTIDE SEQUENCE [LARGE SCALE GENOMIC DNA]</scope>
    <source>
        <strain evidence="1">JCA_2017</strain>
    </source>
</reference>
<organism evidence="1 2">
    <name type="scientific">Mucuna pruriens</name>
    <name type="common">Velvet bean</name>
    <name type="synonym">Dolichos pruriens</name>
    <dbReference type="NCBI Taxonomy" id="157652"/>
    <lineage>
        <taxon>Eukaryota</taxon>
        <taxon>Viridiplantae</taxon>
        <taxon>Streptophyta</taxon>
        <taxon>Embryophyta</taxon>
        <taxon>Tracheophyta</taxon>
        <taxon>Spermatophyta</taxon>
        <taxon>Magnoliopsida</taxon>
        <taxon>eudicotyledons</taxon>
        <taxon>Gunneridae</taxon>
        <taxon>Pentapetalae</taxon>
        <taxon>rosids</taxon>
        <taxon>fabids</taxon>
        <taxon>Fabales</taxon>
        <taxon>Fabaceae</taxon>
        <taxon>Papilionoideae</taxon>
        <taxon>50 kb inversion clade</taxon>
        <taxon>NPAAA clade</taxon>
        <taxon>indigoferoid/millettioid clade</taxon>
        <taxon>Phaseoleae</taxon>
        <taxon>Mucuna</taxon>
    </lineage>
</organism>
<dbReference type="AlphaFoldDB" id="A0A371HRT8"/>
<feature type="non-terminal residue" evidence="1">
    <location>
        <position position="1"/>
    </location>
</feature>
<comment type="caution">
    <text evidence="1">The sequence shown here is derived from an EMBL/GenBank/DDBJ whole genome shotgun (WGS) entry which is preliminary data.</text>
</comment>
<accession>A0A371HRT8</accession>
<proteinExistence type="predicted"/>
<evidence type="ECO:0000313" key="2">
    <source>
        <dbReference type="Proteomes" id="UP000257109"/>
    </source>
</evidence>